<dbReference type="SUPFAM" id="SSF51735">
    <property type="entry name" value="NAD(P)-binding Rossmann-fold domains"/>
    <property type="match status" value="1"/>
</dbReference>
<accession>A0A975S8V7</accession>
<evidence type="ECO:0000256" key="3">
    <source>
        <dbReference type="ARBA" id="ARBA00023027"/>
    </source>
</evidence>
<protein>
    <submittedName>
        <fullName evidence="6">Gfo/Idh/MocA family oxidoreductase</fullName>
    </submittedName>
</protein>
<evidence type="ECO:0000313" key="7">
    <source>
        <dbReference type="Proteomes" id="UP000680588"/>
    </source>
</evidence>
<dbReference type="Pfam" id="PF01408">
    <property type="entry name" value="GFO_IDH_MocA"/>
    <property type="match status" value="1"/>
</dbReference>
<evidence type="ECO:0000256" key="2">
    <source>
        <dbReference type="ARBA" id="ARBA00023002"/>
    </source>
</evidence>
<evidence type="ECO:0000313" key="6">
    <source>
        <dbReference type="EMBL" id="QWQ37994.1"/>
    </source>
</evidence>
<keyword evidence="7" id="KW-1185">Reference proteome</keyword>
<keyword evidence="2" id="KW-0560">Oxidoreductase</keyword>
<dbReference type="Gene3D" id="3.30.360.10">
    <property type="entry name" value="Dihydrodipicolinate Reductase, domain 2"/>
    <property type="match status" value="1"/>
</dbReference>
<comment type="similarity">
    <text evidence="1">Belongs to the Gfo/Idh/MocA family.</text>
</comment>
<dbReference type="Gene3D" id="3.40.50.720">
    <property type="entry name" value="NAD(P)-binding Rossmann-like Domain"/>
    <property type="match status" value="1"/>
</dbReference>
<dbReference type="Pfam" id="PF22725">
    <property type="entry name" value="GFO_IDH_MocA_C3"/>
    <property type="match status" value="1"/>
</dbReference>
<dbReference type="InterPro" id="IPR050984">
    <property type="entry name" value="Gfo/Idh/MocA_domain"/>
</dbReference>
<name>A0A975S8V7_9MICC</name>
<evidence type="ECO:0000259" key="4">
    <source>
        <dbReference type="Pfam" id="PF01408"/>
    </source>
</evidence>
<dbReference type="GO" id="GO:0000166">
    <property type="term" value="F:nucleotide binding"/>
    <property type="evidence" value="ECO:0007669"/>
    <property type="project" value="InterPro"/>
</dbReference>
<keyword evidence="3" id="KW-0520">NAD</keyword>
<sequence>MVRPPCAQEGAASPLASTGAPLKWAVVATGSIAGKVTADLSLLEDSVLYAVSSRSGHRAAEFADRFGFHTSYSDADGGPSGFEQMFADPAVDVVYIATPHAQHYEVARSALEHGKHVLCEKPLTVNAAEAAELITIARDRNLFLMEALWTRFLPSANRAWDILASGELGAPSWVQADLGFPAPADPAARIWDPAAGGGALLDLSVYTLTWALGALGWPDGVEASGILNEHGVDIQNALTLRYDDGRHAQLTSSLAASGPGSATIACSGGWLRTGGGDLYNPSELHVSGPAGVRVESFERVGTGYTYQLREVTRCIQQGLTESPTMPLADTLRTMELLDGVRAQLGLSYANDARQ</sequence>
<dbReference type="PANTHER" id="PTHR22604:SF105">
    <property type="entry name" value="TRANS-1,2-DIHYDROBENZENE-1,2-DIOL DEHYDROGENASE"/>
    <property type="match status" value="1"/>
</dbReference>
<dbReference type="PANTHER" id="PTHR22604">
    <property type="entry name" value="OXIDOREDUCTASES"/>
    <property type="match status" value="1"/>
</dbReference>
<dbReference type="AlphaFoldDB" id="A0A975S8V7"/>
<dbReference type="EMBL" id="CP076456">
    <property type="protein sequence ID" value="QWQ37994.1"/>
    <property type="molecule type" value="Genomic_DNA"/>
</dbReference>
<dbReference type="KEGG" id="asun:KG104_09950"/>
<feature type="domain" description="Gfo/Idh/MocA-like oxidoreductase N-terminal" evidence="4">
    <location>
        <begin position="23"/>
        <end position="145"/>
    </location>
</feature>
<feature type="domain" description="GFO/IDH/MocA-like oxidoreductase" evidence="5">
    <location>
        <begin position="159"/>
        <end position="272"/>
    </location>
</feature>
<proteinExistence type="inferred from homology"/>
<organism evidence="6 7">
    <name type="scientific">Arthrobacter sunyaminii</name>
    <dbReference type="NCBI Taxonomy" id="2816859"/>
    <lineage>
        <taxon>Bacteria</taxon>
        <taxon>Bacillati</taxon>
        <taxon>Actinomycetota</taxon>
        <taxon>Actinomycetes</taxon>
        <taxon>Micrococcales</taxon>
        <taxon>Micrococcaceae</taxon>
        <taxon>Arthrobacter</taxon>
    </lineage>
</organism>
<dbReference type="InterPro" id="IPR000683">
    <property type="entry name" value="Gfo/Idh/MocA-like_OxRdtase_N"/>
</dbReference>
<reference evidence="6" key="1">
    <citation type="submission" date="2021-06" db="EMBL/GenBank/DDBJ databases">
        <title>Novel species in genus Arthrobacter.</title>
        <authorList>
            <person name="Zhang G."/>
        </authorList>
    </citation>
    <scope>NUCLEOTIDE SEQUENCE</scope>
    <source>
        <strain evidence="6">Zg-ZUI122</strain>
    </source>
</reference>
<gene>
    <name evidence="6" type="ORF">KG104_09950</name>
</gene>
<dbReference type="SUPFAM" id="SSF55347">
    <property type="entry name" value="Glyceraldehyde-3-phosphate dehydrogenase-like, C-terminal domain"/>
    <property type="match status" value="1"/>
</dbReference>
<evidence type="ECO:0000256" key="1">
    <source>
        <dbReference type="ARBA" id="ARBA00010928"/>
    </source>
</evidence>
<dbReference type="InterPro" id="IPR055170">
    <property type="entry name" value="GFO_IDH_MocA-like_dom"/>
</dbReference>
<dbReference type="Proteomes" id="UP000680588">
    <property type="component" value="Chromosome"/>
</dbReference>
<dbReference type="GO" id="GO:0016491">
    <property type="term" value="F:oxidoreductase activity"/>
    <property type="evidence" value="ECO:0007669"/>
    <property type="project" value="UniProtKB-KW"/>
</dbReference>
<dbReference type="InterPro" id="IPR036291">
    <property type="entry name" value="NAD(P)-bd_dom_sf"/>
</dbReference>
<evidence type="ECO:0000259" key="5">
    <source>
        <dbReference type="Pfam" id="PF22725"/>
    </source>
</evidence>